<organism evidence="1 2">
    <name type="scientific">Granulicella rosea</name>
    <dbReference type="NCBI Taxonomy" id="474952"/>
    <lineage>
        <taxon>Bacteria</taxon>
        <taxon>Pseudomonadati</taxon>
        <taxon>Acidobacteriota</taxon>
        <taxon>Terriglobia</taxon>
        <taxon>Terriglobales</taxon>
        <taxon>Acidobacteriaceae</taxon>
        <taxon>Granulicella</taxon>
    </lineage>
</organism>
<sequence>MILASFRALTFFWTATRGSRLRPWRSPYLRWRLETYSGQPAGSIRLRDFWHMAVTERRQIARFLRWTSDLQTIASQTVSEERSK</sequence>
<accession>A0A239H358</accession>
<evidence type="ECO:0000313" key="2">
    <source>
        <dbReference type="Proteomes" id="UP000198356"/>
    </source>
</evidence>
<dbReference type="OrthoDB" id="122535at2"/>
<proteinExistence type="predicted"/>
<dbReference type="EMBL" id="FZOU01000002">
    <property type="protein sequence ID" value="SNS75621.1"/>
    <property type="molecule type" value="Genomic_DNA"/>
</dbReference>
<name>A0A239H358_9BACT</name>
<dbReference type="AlphaFoldDB" id="A0A239H358"/>
<keyword evidence="2" id="KW-1185">Reference proteome</keyword>
<protein>
    <submittedName>
        <fullName evidence="1">Uncharacterized protein</fullName>
    </submittedName>
</protein>
<gene>
    <name evidence="1" type="ORF">SAMN05421770_102198</name>
</gene>
<dbReference type="RefSeq" id="WP_089407707.1">
    <property type="nucleotide sequence ID" value="NZ_FZOU01000002.1"/>
</dbReference>
<dbReference type="Proteomes" id="UP000198356">
    <property type="component" value="Unassembled WGS sequence"/>
</dbReference>
<evidence type="ECO:0000313" key="1">
    <source>
        <dbReference type="EMBL" id="SNS75621.1"/>
    </source>
</evidence>
<reference evidence="1 2" key="1">
    <citation type="submission" date="2017-06" db="EMBL/GenBank/DDBJ databases">
        <authorList>
            <person name="Kim H.J."/>
            <person name="Triplett B.A."/>
        </authorList>
    </citation>
    <scope>NUCLEOTIDE SEQUENCE [LARGE SCALE GENOMIC DNA]</scope>
    <source>
        <strain evidence="1 2">DSM 18704</strain>
    </source>
</reference>